<dbReference type="GO" id="GO:0005524">
    <property type="term" value="F:ATP binding"/>
    <property type="evidence" value="ECO:0007669"/>
    <property type="project" value="UniProtKB-KW"/>
</dbReference>
<dbReference type="NCBIfam" id="NF004040">
    <property type="entry name" value="PRK05537.1"/>
    <property type="match status" value="1"/>
</dbReference>
<comment type="function">
    <text evidence="9">Catalyzes the first intracellular reaction of sulfate assimilation, forming adenosine-5'-phosphosulfate (APS) from inorganic sulfate and ATP. Plays an important role in sulfate activation as a component of the biosynthesis pathway of sulfur-containing amino acids.</text>
</comment>
<dbReference type="FunFam" id="3.40.50.620:FF:000052">
    <property type="entry name" value="Sulfate adenylyltransferase"/>
    <property type="match status" value="1"/>
</dbReference>
<keyword evidence="3 9" id="KW-0021">Allosteric enzyme</keyword>
<dbReference type="Pfam" id="PF14306">
    <property type="entry name" value="PUA_2"/>
    <property type="match status" value="1"/>
</dbReference>
<feature type="active site" evidence="9">
    <location>
        <position position="201"/>
    </location>
</feature>
<feature type="binding site" evidence="9">
    <location>
        <position position="334"/>
    </location>
    <ligand>
        <name>ATP</name>
        <dbReference type="ChEBI" id="CHEBI:30616"/>
    </ligand>
</feature>
<dbReference type="NCBIfam" id="TIGR00339">
    <property type="entry name" value="sopT"/>
    <property type="match status" value="1"/>
</dbReference>
<dbReference type="Gene3D" id="3.10.400.10">
    <property type="entry name" value="Sulfate adenylyltransferase"/>
    <property type="match status" value="1"/>
</dbReference>
<dbReference type="InterPro" id="IPR002891">
    <property type="entry name" value="APS"/>
</dbReference>
<dbReference type="GO" id="GO:0004020">
    <property type="term" value="F:adenylylsulfate kinase activity"/>
    <property type="evidence" value="ECO:0007669"/>
    <property type="project" value="UniProtKB-EC"/>
</dbReference>
<dbReference type="GO" id="GO:0009086">
    <property type="term" value="P:methionine biosynthetic process"/>
    <property type="evidence" value="ECO:0007669"/>
    <property type="project" value="UniProtKB-KW"/>
</dbReference>
<dbReference type="NCBIfam" id="TIGR00455">
    <property type="entry name" value="apsK"/>
    <property type="match status" value="1"/>
</dbReference>
<dbReference type="PANTHER" id="PTHR42700:SF1">
    <property type="entry name" value="SULFATE ADENYLYLTRANSFERASE"/>
    <property type="match status" value="1"/>
</dbReference>
<dbReference type="InterPro" id="IPR027535">
    <property type="entry name" value="Sulf_adenylyltr_euk"/>
</dbReference>
<feature type="domain" description="Sulphate adenylyltransferase catalytic" evidence="11">
    <location>
        <begin position="175"/>
        <end position="388"/>
    </location>
</feature>
<organism evidence="13 14">
    <name type="scientific">Tilletiopsis washingtonensis</name>
    <dbReference type="NCBI Taxonomy" id="58919"/>
    <lineage>
        <taxon>Eukaryota</taxon>
        <taxon>Fungi</taxon>
        <taxon>Dikarya</taxon>
        <taxon>Basidiomycota</taxon>
        <taxon>Ustilaginomycotina</taxon>
        <taxon>Exobasidiomycetes</taxon>
        <taxon>Entylomatales</taxon>
        <taxon>Entylomatales incertae sedis</taxon>
        <taxon>Tilletiopsis</taxon>
    </lineage>
</organism>
<dbReference type="EMBL" id="KZ819295">
    <property type="protein sequence ID" value="PWN97293.1"/>
    <property type="molecule type" value="Genomic_DNA"/>
</dbReference>
<evidence type="ECO:0000259" key="11">
    <source>
        <dbReference type="Pfam" id="PF01747"/>
    </source>
</evidence>
<dbReference type="GO" id="GO:0070814">
    <property type="term" value="P:hydrogen sulfide biosynthetic process"/>
    <property type="evidence" value="ECO:0007669"/>
    <property type="project" value="UniProtKB-UniRule"/>
</dbReference>
<keyword evidence="7 9" id="KW-0067">ATP-binding</keyword>
<keyword evidence="2 9" id="KW-0963">Cytoplasm</keyword>
<protein>
    <recommendedName>
        <fullName evidence="9">Sulfate adenylyltransferase</fullName>
        <ecNumber evidence="9">2.7.7.4</ecNumber>
    </recommendedName>
    <alternativeName>
        <fullName evidence="9">ATP-sulfurylase</fullName>
    </alternativeName>
    <alternativeName>
        <fullName evidence="9">Sulfate adenylate transferase</fullName>
        <shortName evidence="9">SAT</shortName>
    </alternativeName>
</protein>
<feature type="site" description="Induces change in substrate recognition on ATP binding" evidence="9">
    <location>
        <position position="331"/>
    </location>
</feature>
<feature type="binding site" evidence="9">
    <location>
        <position position="296"/>
    </location>
    <ligand>
        <name>sulfate</name>
        <dbReference type="ChEBI" id="CHEBI:16189"/>
    </ligand>
</feature>
<dbReference type="InterPro" id="IPR050512">
    <property type="entry name" value="Sulf_AdTrans/APS_kinase"/>
</dbReference>
<comment type="similarity">
    <text evidence="9">In the N-terminal section; belongs to the sulfate adenylyltransferase family.</text>
</comment>
<dbReference type="CDD" id="cd02027">
    <property type="entry name" value="APSK"/>
    <property type="match status" value="1"/>
</dbReference>
<reference evidence="13 14" key="1">
    <citation type="journal article" date="2018" name="Mol. Biol. Evol.">
        <title>Broad Genomic Sampling Reveals a Smut Pathogenic Ancestry of the Fungal Clade Ustilaginomycotina.</title>
        <authorList>
            <person name="Kijpornyongpan T."/>
            <person name="Mondo S.J."/>
            <person name="Barry K."/>
            <person name="Sandor L."/>
            <person name="Lee J."/>
            <person name="Lipzen A."/>
            <person name="Pangilinan J."/>
            <person name="LaButti K."/>
            <person name="Hainaut M."/>
            <person name="Henrissat B."/>
            <person name="Grigoriev I.V."/>
            <person name="Spatafora J.W."/>
            <person name="Aime M.C."/>
        </authorList>
    </citation>
    <scope>NUCLEOTIDE SEQUENCE [LARGE SCALE GENOMIC DNA]</scope>
    <source>
        <strain evidence="13 14">MCA 4186</strain>
    </source>
</reference>
<dbReference type="FunFam" id="3.40.50.300:FF:000802">
    <property type="entry name" value="Sulfate adenylyltransferase"/>
    <property type="match status" value="1"/>
</dbReference>
<accession>A0A316ZAR5</accession>
<evidence type="ECO:0000256" key="4">
    <source>
        <dbReference type="ARBA" id="ARBA00022679"/>
    </source>
</evidence>
<dbReference type="InterPro" id="IPR027417">
    <property type="entry name" value="P-loop_NTPase"/>
</dbReference>
<keyword evidence="9" id="KW-0486">Methionine biosynthesis</keyword>
<keyword evidence="9" id="KW-0198">Cysteine biosynthesis</keyword>
<comment type="catalytic activity">
    <reaction evidence="1">
        <text>adenosine 5'-phosphosulfate + ATP = 3'-phosphoadenylyl sulfate + ADP + H(+)</text>
        <dbReference type="Rhea" id="RHEA:24152"/>
        <dbReference type="ChEBI" id="CHEBI:15378"/>
        <dbReference type="ChEBI" id="CHEBI:30616"/>
        <dbReference type="ChEBI" id="CHEBI:58243"/>
        <dbReference type="ChEBI" id="CHEBI:58339"/>
        <dbReference type="ChEBI" id="CHEBI:456216"/>
        <dbReference type="EC" id="2.7.1.25"/>
    </reaction>
</comment>
<dbReference type="CDD" id="cd00517">
    <property type="entry name" value="ATPS"/>
    <property type="match status" value="1"/>
</dbReference>
<dbReference type="FunFam" id="3.10.400.10:FF:000003">
    <property type="entry name" value="Sulfate adenylyltransferase"/>
    <property type="match status" value="1"/>
</dbReference>
<dbReference type="AlphaFoldDB" id="A0A316ZAR5"/>
<feature type="region of interest" description="Allosteric regulation domain; adenylyl-sulfate kinase-like" evidence="9">
    <location>
        <begin position="396"/>
        <end position="574"/>
    </location>
</feature>
<comment type="caution">
    <text evidence="9">Lacks conserved residue(s) required for the propagation of feature annotation.</text>
</comment>
<comment type="subunit">
    <text evidence="8 9">Homohexamer. Dimer of trimers.</text>
</comment>
<evidence type="ECO:0000256" key="2">
    <source>
        <dbReference type="ARBA" id="ARBA00022490"/>
    </source>
</evidence>
<gene>
    <name evidence="9" type="primary">MET3</name>
    <name evidence="13" type="ORF">FA09DRAFT_343537</name>
</gene>
<dbReference type="InterPro" id="IPR024951">
    <property type="entry name" value="Sulfurylase_cat_dom"/>
</dbReference>
<dbReference type="Gene3D" id="3.40.50.620">
    <property type="entry name" value="HUPs"/>
    <property type="match status" value="1"/>
</dbReference>
<evidence type="ECO:0000256" key="6">
    <source>
        <dbReference type="ARBA" id="ARBA00022741"/>
    </source>
</evidence>
<proteinExistence type="inferred from homology"/>
<dbReference type="PANTHER" id="PTHR42700">
    <property type="entry name" value="SULFATE ADENYLYLTRANSFERASE"/>
    <property type="match status" value="1"/>
</dbReference>
<evidence type="ECO:0000313" key="14">
    <source>
        <dbReference type="Proteomes" id="UP000245946"/>
    </source>
</evidence>
<evidence type="ECO:0000256" key="7">
    <source>
        <dbReference type="ARBA" id="ARBA00022840"/>
    </source>
</evidence>
<evidence type="ECO:0000256" key="1">
    <source>
        <dbReference type="ARBA" id="ARBA00001823"/>
    </source>
</evidence>
<feature type="binding site" evidence="9">
    <location>
        <begin position="292"/>
        <end position="295"/>
    </location>
    <ligand>
        <name>ATP</name>
        <dbReference type="ChEBI" id="CHEBI:30616"/>
    </ligand>
</feature>
<dbReference type="EC" id="2.7.7.4" evidence="9"/>
<dbReference type="GO" id="GO:0019344">
    <property type="term" value="P:cysteine biosynthetic process"/>
    <property type="evidence" value="ECO:0007669"/>
    <property type="project" value="UniProtKB-KW"/>
</dbReference>
<feature type="region of interest" description="N-terminal" evidence="9">
    <location>
        <begin position="1"/>
        <end position="170"/>
    </location>
</feature>
<keyword evidence="6 9" id="KW-0547">Nucleotide-binding</keyword>
<keyword evidence="4 9" id="KW-0808">Transferase</keyword>
<dbReference type="SUPFAM" id="SSF88697">
    <property type="entry name" value="PUA domain-like"/>
    <property type="match status" value="1"/>
</dbReference>
<dbReference type="Pfam" id="PF01747">
    <property type="entry name" value="ATP-sulfurylase"/>
    <property type="match status" value="1"/>
</dbReference>
<dbReference type="STRING" id="58919.A0A316ZAR5"/>
<evidence type="ECO:0000256" key="3">
    <source>
        <dbReference type="ARBA" id="ARBA00022533"/>
    </source>
</evidence>
<dbReference type="InterPro" id="IPR014729">
    <property type="entry name" value="Rossmann-like_a/b/a_fold"/>
</dbReference>
<dbReference type="GO" id="GO:0004781">
    <property type="term" value="F:sulfate adenylyltransferase (ATP) activity"/>
    <property type="evidence" value="ECO:0007669"/>
    <property type="project" value="UniProtKB-UniRule"/>
</dbReference>
<feature type="binding site" evidence="9">
    <location>
        <begin position="435"/>
        <end position="438"/>
    </location>
    <ligand>
        <name>3'-phosphoadenylyl sulfate</name>
        <dbReference type="ChEBI" id="CHEBI:58339"/>
        <note>allosteric inhibitor</note>
    </ligand>
</feature>
<evidence type="ECO:0000259" key="12">
    <source>
        <dbReference type="Pfam" id="PF14306"/>
    </source>
</evidence>
<feature type="domain" description="ATP-sulfurylase PUA-like" evidence="12">
    <location>
        <begin position="4"/>
        <end position="165"/>
    </location>
</feature>
<feature type="binding site" evidence="9">
    <location>
        <position position="200"/>
    </location>
    <ligand>
        <name>sulfate</name>
        <dbReference type="ChEBI" id="CHEBI:16189"/>
    </ligand>
</feature>
<evidence type="ECO:0000313" key="13">
    <source>
        <dbReference type="EMBL" id="PWN97293.1"/>
    </source>
</evidence>
<keyword evidence="14" id="KW-1185">Reference proteome</keyword>
<dbReference type="InterPro" id="IPR015947">
    <property type="entry name" value="PUA-like_sf"/>
</dbReference>
<feature type="site" description="Transition state stabilizer" evidence="9">
    <location>
        <position position="204"/>
    </location>
</feature>
<dbReference type="UniPathway" id="UPA00097"/>
<comment type="subcellular location">
    <subcellularLocation>
        <location evidence="9">Cytoplasm</location>
    </subcellularLocation>
</comment>
<dbReference type="InterPro" id="IPR059117">
    <property type="entry name" value="APS_kinase_dom"/>
</dbReference>
<feature type="site" description="Transition state stabilizer" evidence="9">
    <location>
        <position position="207"/>
    </location>
</feature>
<comment type="domain">
    <text evidence="9">The adenylyl-sulfate kinase (APS kinase) is non-functional. It is involved in allosteric regulation by PAPS. PAPS binding induces a large rotational rearrangement of domains lowering the substrate affinity of the enzyme.</text>
</comment>
<keyword evidence="9" id="KW-0028">Amino-acid biosynthesis</keyword>
<keyword evidence="5 9" id="KW-0548">Nucleotidyltransferase</keyword>
<comment type="activity regulation">
    <text evidence="9">Allosterically inhibited by 3'-phosphoadenosine 5'-phosphosulfate (PAPS).</text>
</comment>
<sequence length="574" mass="63350">MANTPHGGVLKDLNVRDAPLKAQLAQEAAGLPDIVLTERQLCDLELILNGGFSPLEGFMGKADYESVCANMRLADGSLWPMPITLDVSQEQAATLKLAQGVRITLRDPRDDNALAILTVSNVYTPNKSNEAVTVFGKEDRAHPAVAYLQDSVKELYVGGSVQAVSRPLYYDYVEQRYTPAELRQHFAKVSWRKVVAFQTRNPMHRAHRELTVRAARQRQANVLIHPVVGMTKPGDVDHYTRVRVYQSLMPRYPNGMAHLALLPLAMRMGGPREALWHAIIRKNFGVTHFIVGRDHAGPGKDSTGKDFYGPYDAQVLVTEYKDELGIEMVPFQMMTYLPASDEYQPVDEVAPGTQTLDISGTELRRRLRNGAPIPDWFSYESVVKTLRESYPPKAKQGFTIFLTGLYNSGKDDVARALQVKLNEQGGRSVSLLLGESIRSELSSELTYSHEDRHKHVQRIGFVAAELTRAGAAVIAAPIAPFEAGRKAAKAQIQSTGGSGNYFLIHVATPLEYCEATDRKGRYAEARAGKIANFTGVSDPYEVPTNADLTIDLSALKVSEAVHQIQLLLEADGLI</sequence>
<evidence type="ECO:0000256" key="5">
    <source>
        <dbReference type="ARBA" id="ARBA00022695"/>
    </source>
</evidence>
<feature type="active site" evidence="9">
    <location>
        <position position="199"/>
    </location>
</feature>
<feature type="binding site" evidence="9">
    <location>
        <position position="198"/>
    </location>
    <ligand>
        <name>sulfate</name>
        <dbReference type="ChEBI" id="CHEBI:16189"/>
    </ligand>
</feature>
<evidence type="ECO:0000259" key="10">
    <source>
        <dbReference type="Pfam" id="PF01583"/>
    </source>
</evidence>
<dbReference type="SUPFAM" id="SSF52540">
    <property type="entry name" value="P-loop containing nucleoside triphosphate hydrolases"/>
    <property type="match status" value="1"/>
</dbReference>
<name>A0A316ZAR5_9BASI</name>
<dbReference type="UniPathway" id="UPA00140">
    <property type="reaction ID" value="UER00204"/>
</dbReference>
<comment type="catalytic activity">
    <reaction evidence="9">
        <text>sulfate + ATP + H(+) = adenosine 5'-phosphosulfate + diphosphate</text>
        <dbReference type="Rhea" id="RHEA:18133"/>
        <dbReference type="ChEBI" id="CHEBI:15378"/>
        <dbReference type="ChEBI" id="CHEBI:16189"/>
        <dbReference type="ChEBI" id="CHEBI:30616"/>
        <dbReference type="ChEBI" id="CHEBI:33019"/>
        <dbReference type="ChEBI" id="CHEBI:58243"/>
        <dbReference type="EC" id="2.7.7.4"/>
    </reaction>
</comment>
<feature type="domain" description="APS kinase" evidence="10">
    <location>
        <begin position="396"/>
        <end position="551"/>
    </location>
</feature>
<feature type="binding site" evidence="9">
    <location>
        <begin position="198"/>
        <end position="201"/>
    </location>
    <ligand>
        <name>ATP</name>
        <dbReference type="ChEBI" id="CHEBI:30616"/>
    </ligand>
</feature>
<dbReference type="HAMAP" id="MF_03106">
    <property type="entry name" value="Sulf_adenylyltr_euk"/>
    <property type="match status" value="1"/>
</dbReference>
<dbReference type="Proteomes" id="UP000245946">
    <property type="component" value="Unassembled WGS sequence"/>
</dbReference>
<evidence type="ECO:0000256" key="8">
    <source>
        <dbReference type="ARBA" id="ARBA00062002"/>
    </source>
</evidence>
<dbReference type="SUPFAM" id="SSF52374">
    <property type="entry name" value="Nucleotidylyl transferase"/>
    <property type="match status" value="1"/>
</dbReference>
<evidence type="ECO:0000256" key="9">
    <source>
        <dbReference type="HAMAP-Rule" id="MF_03106"/>
    </source>
</evidence>
<dbReference type="Gene3D" id="3.40.50.300">
    <property type="entry name" value="P-loop containing nucleotide triphosphate hydrolases"/>
    <property type="match status" value="1"/>
</dbReference>
<dbReference type="Pfam" id="PF01583">
    <property type="entry name" value="APS_kinase"/>
    <property type="match status" value="1"/>
</dbReference>
<comment type="similarity">
    <text evidence="9">In the C-terminal section; belongs to the APS kinase family.</text>
</comment>
<dbReference type="GO" id="GO:0010134">
    <property type="term" value="P:sulfate assimilation via adenylyl sulfate reduction"/>
    <property type="evidence" value="ECO:0007669"/>
    <property type="project" value="TreeGrafter"/>
</dbReference>
<comment type="pathway">
    <text evidence="9">Sulfur metabolism; hydrogen sulfide biosynthesis; sulfite from sulfate: step 1/3.</text>
</comment>
<dbReference type="InterPro" id="IPR002650">
    <property type="entry name" value="Sulphate_adenylyltransferase"/>
</dbReference>
<feature type="active site" evidence="9">
    <location>
        <position position="200"/>
    </location>
</feature>
<feature type="binding site" evidence="9">
    <location>
        <position position="519"/>
    </location>
    <ligand>
        <name>3'-phosphoadenylyl sulfate</name>
        <dbReference type="ChEBI" id="CHEBI:58339"/>
        <note>allosteric inhibitor</note>
    </ligand>
</feature>
<dbReference type="OrthoDB" id="468at2759"/>
<dbReference type="GO" id="GO:0019379">
    <property type="term" value="P:sulfate assimilation, phosphoadenylyl sulfate reduction by phosphoadenylyl-sulfate reductase (thioredoxin)"/>
    <property type="evidence" value="ECO:0007669"/>
    <property type="project" value="TreeGrafter"/>
</dbReference>
<dbReference type="GO" id="GO:0005737">
    <property type="term" value="C:cytoplasm"/>
    <property type="evidence" value="ECO:0007669"/>
    <property type="project" value="UniProtKB-SubCell"/>
</dbReference>
<dbReference type="InterPro" id="IPR025980">
    <property type="entry name" value="ATP-Sase_PUA-like_dom"/>
</dbReference>